<evidence type="ECO:0000313" key="3">
    <source>
        <dbReference type="Proteomes" id="UP000286097"/>
    </source>
</evidence>
<dbReference type="Proteomes" id="UP000286097">
    <property type="component" value="Unassembled WGS sequence"/>
</dbReference>
<feature type="chain" id="PRO_5019565335" description="RxLR effector protein" evidence="1">
    <location>
        <begin position="24"/>
        <end position="179"/>
    </location>
</feature>
<name>A0A425C853_9STRA</name>
<evidence type="ECO:0008006" key="4">
    <source>
        <dbReference type="Google" id="ProtNLM"/>
    </source>
</evidence>
<reference evidence="2 3" key="1">
    <citation type="submission" date="2018-06" db="EMBL/GenBank/DDBJ databases">
        <title>Comparative genomics of downy mildews reveals potential adaptations to biotrophy.</title>
        <authorList>
            <person name="Fletcher K."/>
            <person name="Klosterman S.J."/>
            <person name="Derevnina L."/>
            <person name="Martin F."/>
            <person name="Koike S."/>
            <person name="Reyes Chin-Wo S."/>
            <person name="Mou B."/>
            <person name="Michelmore R."/>
        </authorList>
    </citation>
    <scope>NUCLEOTIDE SEQUENCE [LARGE SCALE GENOMIC DNA]</scope>
    <source>
        <strain evidence="2 3">R13</strain>
    </source>
</reference>
<organism evidence="2 3">
    <name type="scientific">Peronospora effusa</name>
    <dbReference type="NCBI Taxonomy" id="542832"/>
    <lineage>
        <taxon>Eukaryota</taxon>
        <taxon>Sar</taxon>
        <taxon>Stramenopiles</taxon>
        <taxon>Oomycota</taxon>
        <taxon>Peronosporomycetes</taxon>
        <taxon>Peronosporales</taxon>
        <taxon>Peronosporaceae</taxon>
        <taxon>Peronospora</taxon>
    </lineage>
</organism>
<comment type="caution">
    <text evidence="2">The sequence shown here is derived from an EMBL/GenBank/DDBJ whole genome shotgun (WGS) entry which is preliminary data.</text>
</comment>
<dbReference type="VEuPathDB" id="FungiDB:DD237_005616"/>
<keyword evidence="1" id="KW-0732">Signal</keyword>
<evidence type="ECO:0000313" key="2">
    <source>
        <dbReference type="EMBL" id="RQM13189.1"/>
    </source>
</evidence>
<dbReference type="AlphaFoldDB" id="A0A425C853"/>
<gene>
    <name evidence="2" type="ORF">DD237_005616</name>
</gene>
<sequence>MRPQCAIVLAAAIILADTDISSATHVKSIQGGDAPMERLLRSKTSVDFDGEERASTSSATEVLKSLTTPAESSANPSSFDIIADQIEREYHQGYSSNLGRKSISAETLSTIEHLRSLYSDKNIMKSVDPDSTIGNSLLENWYKHEISLKTVKAFLKKHKLKGFGWTTAYTKKLDEHKNK</sequence>
<feature type="signal peptide" evidence="1">
    <location>
        <begin position="1"/>
        <end position="23"/>
    </location>
</feature>
<proteinExistence type="predicted"/>
<accession>A0A425C853</accession>
<dbReference type="EMBL" id="QKXF01000278">
    <property type="protein sequence ID" value="RQM13189.1"/>
    <property type="molecule type" value="Genomic_DNA"/>
</dbReference>
<protein>
    <recommendedName>
        <fullName evidence="4">RxLR effector protein</fullName>
    </recommendedName>
</protein>
<evidence type="ECO:0000256" key="1">
    <source>
        <dbReference type="SAM" id="SignalP"/>
    </source>
</evidence>